<sequence>SPDNNNNNKINKMMSTESPTQNQQTAAYDERVFNERIRQLFNSIDSSSISHNPISTHGDIGQMTSIVDALFPEQASINQQRHASTNDLTTAFDRLPLWSTNTNNKPNSSASAFCGGSTNGSSAFAYRRQAKLHSSSRSLRNANYHCQQQPQQQQQQQHHYRPPPLTRPRFTSSTIRLPSAAATTTTTTTTALPNPSTNGLQRSSSSLSTNNGTTDYQPRFASRLSSTRLPTLATPVGSHDQIAGNSITIDPIAPPSAASTVGVMSQPSSASAVLARSTSSANGQAQQFVTMTQTTTTTFCYVPASGSLAYNNISGANRNATVSHH</sequence>
<evidence type="ECO:0000313" key="3">
    <source>
        <dbReference type="Proteomes" id="UP000663873"/>
    </source>
</evidence>
<dbReference type="EMBL" id="CAJOBP010000988">
    <property type="protein sequence ID" value="CAF4242605.1"/>
    <property type="molecule type" value="Genomic_DNA"/>
</dbReference>
<feature type="compositionally biased region" description="Low complexity" evidence="1">
    <location>
        <begin position="147"/>
        <end position="157"/>
    </location>
</feature>
<feature type="region of interest" description="Disordered" evidence="1">
    <location>
        <begin position="143"/>
        <end position="216"/>
    </location>
</feature>
<reference evidence="2" key="1">
    <citation type="submission" date="2021-02" db="EMBL/GenBank/DDBJ databases">
        <authorList>
            <person name="Nowell W R."/>
        </authorList>
    </citation>
    <scope>NUCLEOTIDE SEQUENCE</scope>
</reference>
<feature type="non-terminal residue" evidence="2">
    <location>
        <position position="1"/>
    </location>
</feature>
<organism evidence="2 3">
    <name type="scientific">Rotaria socialis</name>
    <dbReference type="NCBI Taxonomy" id="392032"/>
    <lineage>
        <taxon>Eukaryota</taxon>
        <taxon>Metazoa</taxon>
        <taxon>Spiralia</taxon>
        <taxon>Gnathifera</taxon>
        <taxon>Rotifera</taxon>
        <taxon>Eurotatoria</taxon>
        <taxon>Bdelloidea</taxon>
        <taxon>Philodinida</taxon>
        <taxon>Philodinidae</taxon>
        <taxon>Rotaria</taxon>
    </lineage>
</organism>
<feature type="compositionally biased region" description="Polar residues" evidence="1">
    <location>
        <begin position="13"/>
        <end position="25"/>
    </location>
</feature>
<feature type="compositionally biased region" description="Low complexity" evidence="1">
    <location>
        <begin position="1"/>
        <end position="12"/>
    </location>
</feature>
<gene>
    <name evidence="2" type="ORF">UJA718_LOCUS9036</name>
</gene>
<evidence type="ECO:0000256" key="1">
    <source>
        <dbReference type="SAM" id="MobiDB-lite"/>
    </source>
</evidence>
<evidence type="ECO:0000313" key="2">
    <source>
        <dbReference type="EMBL" id="CAF4242605.1"/>
    </source>
</evidence>
<keyword evidence="3" id="KW-1185">Reference proteome</keyword>
<name>A0A820E8S4_9BILA</name>
<dbReference type="Proteomes" id="UP000663873">
    <property type="component" value="Unassembled WGS sequence"/>
</dbReference>
<dbReference type="AlphaFoldDB" id="A0A820E8S4"/>
<protein>
    <submittedName>
        <fullName evidence="2">Uncharacterized protein</fullName>
    </submittedName>
</protein>
<accession>A0A820E8S4</accession>
<feature type="compositionally biased region" description="Low complexity" evidence="1">
    <location>
        <begin position="180"/>
        <end position="214"/>
    </location>
</feature>
<feature type="region of interest" description="Disordered" evidence="1">
    <location>
        <begin position="1"/>
        <end position="25"/>
    </location>
</feature>
<comment type="caution">
    <text evidence="2">The sequence shown here is derived from an EMBL/GenBank/DDBJ whole genome shotgun (WGS) entry which is preliminary data.</text>
</comment>
<proteinExistence type="predicted"/>